<dbReference type="RefSeq" id="WP_015723170.1">
    <property type="nucleotide sequence ID" value="NC_014972.1"/>
</dbReference>
<comment type="catalytic activity">
    <reaction evidence="8">
        <text>2 pyruvate + H(+) = (2S)-2-acetolactate + CO2</text>
        <dbReference type="Rhea" id="RHEA:25249"/>
        <dbReference type="ChEBI" id="CHEBI:15361"/>
        <dbReference type="ChEBI" id="CHEBI:15378"/>
        <dbReference type="ChEBI" id="CHEBI:16526"/>
        <dbReference type="ChEBI" id="CHEBI:58476"/>
        <dbReference type="EC" id="2.2.1.6"/>
    </reaction>
</comment>
<dbReference type="GO" id="GO:0009097">
    <property type="term" value="P:isoleucine biosynthetic process"/>
    <property type="evidence" value="ECO:0007669"/>
    <property type="project" value="UniProtKB-UniPathway"/>
</dbReference>
<dbReference type="InterPro" id="IPR045865">
    <property type="entry name" value="ACT-like_dom_sf"/>
</dbReference>
<evidence type="ECO:0000259" key="9">
    <source>
        <dbReference type="PROSITE" id="PS51671"/>
    </source>
</evidence>
<evidence type="ECO:0000256" key="4">
    <source>
        <dbReference type="ARBA" id="ARBA00011744"/>
    </source>
</evidence>
<dbReference type="UniPathway" id="UPA00049">
    <property type="reaction ID" value="UER00059"/>
</dbReference>
<dbReference type="PROSITE" id="PS51671">
    <property type="entry name" value="ACT"/>
    <property type="match status" value="1"/>
</dbReference>
<accession>A0A7U3YJM8</accession>
<keyword evidence="11" id="KW-1185">Reference proteome</keyword>
<keyword evidence="7" id="KW-0100">Branched-chain amino acid biosynthesis</keyword>
<dbReference type="SUPFAM" id="SSF55021">
    <property type="entry name" value="ACT-like"/>
    <property type="match status" value="1"/>
</dbReference>
<evidence type="ECO:0000313" key="10">
    <source>
        <dbReference type="EMBL" id="ADW16623.1"/>
    </source>
</evidence>
<dbReference type="PANTHER" id="PTHR30239:SF4">
    <property type="entry name" value="ACETOLACTATE SYNTHASE ISOZYME 1 SMALL SUBUNIT"/>
    <property type="match status" value="1"/>
</dbReference>
<comment type="subunit">
    <text evidence="4">Dimer of large and small chains.</text>
</comment>
<sequence>MNTAILRLTVNNHPGVMLQICGLFARRAFNLEGIFCNAIDQGATSCIWLTVDETDKLEQVIKQLAKLEDVLAIEERDDARARIQEMEALMARIA</sequence>
<feature type="domain" description="ACT" evidence="9">
    <location>
        <begin position="5"/>
        <end position="78"/>
    </location>
</feature>
<dbReference type="GO" id="GO:1990610">
    <property type="term" value="F:acetolactate synthase regulator activity"/>
    <property type="evidence" value="ECO:0007669"/>
    <property type="project" value="InterPro"/>
</dbReference>
<proteinExistence type="inferred from homology"/>
<dbReference type="PANTHER" id="PTHR30239">
    <property type="entry name" value="ACETOLACTATE SYNTHASE SMALL SUBUNIT"/>
    <property type="match status" value="1"/>
</dbReference>
<keyword evidence="10" id="KW-0808">Transferase</keyword>
<evidence type="ECO:0000256" key="8">
    <source>
        <dbReference type="ARBA" id="ARBA00048670"/>
    </source>
</evidence>
<evidence type="ECO:0000256" key="1">
    <source>
        <dbReference type="ARBA" id="ARBA00004974"/>
    </source>
</evidence>
<dbReference type="InterPro" id="IPR004789">
    <property type="entry name" value="Acetalactate_synth_ssu"/>
</dbReference>
<dbReference type="GO" id="GO:0003984">
    <property type="term" value="F:acetolactate synthase activity"/>
    <property type="evidence" value="ECO:0007669"/>
    <property type="project" value="UniProtKB-EC"/>
</dbReference>
<evidence type="ECO:0000313" key="11">
    <source>
        <dbReference type="Proteomes" id="UP000006365"/>
    </source>
</evidence>
<evidence type="ECO:0000256" key="6">
    <source>
        <dbReference type="ARBA" id="ARBA00022605"/>
    </source>
</evidence>
<dbReference type="Proteomes" id="UP000006365">
    <property type="component" value="Chromosome"/>
</dbReference>
<protein>
    <recommendedName>
        <fullName evidence="5">acetolactate synthase</fullName>
        <ecNumber evidence="5">2.2.1.6</ecNumber>
    </recommendedName>
</protein>
<comment type="pathway">
    <text evidence="1">Amino-acid biosynthesis; L-isoleucine biosynthesis; L-isoleucine from 2-oxobutanoate: step 1/4.</text>
</comment>
<dbReference type="KEGG" id="dpr:Despr_0442"/>
<gene>
    <name evidence="10" type="ordered locus">Despr_0442</name>
</gene>
<reference evidence="10 11" key="1">
    <citation type="journal article" date="2011" name="Stand. Genomic Sci.">
        <title>Complete genome sequence of Desulfobulbus propionicus type strain (1pr3).</title>
        <authorList>
            <person name="Pagani I."/>
            <person name="Lapidus A."/>
            <person name="Nolan M."/>
            <person name="Lucas S."/>
            <person name="Hammon N."/>
            <person name="Deshpande S."/>
            <person name="Cheng J.F."/>
            <person name="Chertkov O."/>
            <person name="Davenport K."/>
            <person name="Tapia R."/>
            <person name="Han C."/>
            <person name="Goodwin L."/>
            <person name="Pitluck S."/>
            <person name="Liolios K."/>
            <person name="Mavromatis K."/>
            <person name="Ivanova N."/>
            <person name="Mikhailova N."/>
            <person name="Pati A."/>
            <person name="Chen A."/>
            <person name="Palaniappan K."/>
            <person name="Land M."/>
            <person name="Hauser L."/>
            <person name="Chang Y.J."/>
            <person name="Jeffries C.D."/>
            <person name="Detter J.C."/>
            <person name="Brambilla E."/>
            <person name="Kannan K.P."/>
            <person name="Djao O.D."/>
            <person name="Rohde M."/>
            <person name="Pukall R."/>
            <person name="Spring S."/>
            <person name="Goker M."/>
            <person name="Sikorski J."/>
            <person name="Woyke T."/>
            <person name="Bristow J."/>
            <person name="Eisen J.A."/>
            <person name="Markowitz V."/>
            <person name="Hugenholtz P."/>
            <person name="Kyrpides N.C."/>
            <person name="Klenk H.P."/>
        </authorList>
    </citation>
    <scope>NUCLEOTIDE SEQUENCE [LARGE SCALE GENOMIC DNA]</scope>
    <source>
        <strain evidence="11">ATCC 33891 / DSM 2032 / 1pr3</strain>
    </source>
</reference>
<evidence type="ECO:0000256" key="3">
    <source>
        <dbReference type="ARBA" id="ARBA00006341"/>
    </source>
</evidence>
<keyword evidence="6" id="KW-0028">Amino-acid biosynthesis</keyword>
<dbReference type="GO" id="GO:0009099">
    <property type="term" value="P:L-valine biosynthetic process"/>
    <property type="evidence" value="ECO:0007669"/>
    <property type="project" value="UniProtKB-UniPathway"/>
</dbReference>
<dbReference type="EMBL" id="CP002364">
    <property type="protein sequence ID" value="ADW16623.1"/>
    <property type="molecule type" value="Genomic_DNA"/>
</dbReference>
<dbReference type="InterPro" id="IPR002912">
    <property type="entry name" value="ACT_dom"/>
</dbReference>
<dbReference type="UniPathway" id="UPA00047">
    <property type="reaction ID" value="UER00055"/>
</dbReference>
<comment type="similarity">
    <text evidence="3">Belongs to the acetolactate synthase small subunit family.</text>
</comment>
<dbReference type="InterPro" id="IPR039557">
    <property type="entry name" value="AHAS_ACT"/>
</dbReference>
<evidence type="ECO:0000256" key="7">
    <source>
        <dbReference type="ARBA" id="ARBA00023304"/>
    </source>
</evidence>
<evidence type="ECO:0000256" key="2">
    <source>
        <dbReference type="ARBA" id="ARBA00005025"/>
    </source>
</evidence>
<dbReference type="Gene3D" id="3.30.70.260">
    <property type="match status" value="1"/>
</dbReference>
<comment type="pathway">
    <text evidence="2">Amino-acid biosynthesis; L-valine biosynthesis; L-valine from pyruvate: step 1/4.</text>
</comment>
<name>A0A7U3YJM8_DESPD</name>
<dbReference type="CDD" id="cd04878">
    <property type="entry name" value="ACT_AHAS"/>
    <property type="match status" value="1"/>
</dbReference>
<dbReference type="EC" id="2.2.1.6" evidence="5"/>
<evidence type="ECO:0000256" key="5">
    <source>
        <dbReference type="ARBA" id="ARBA00013145"/>
    </source>
</evidence>
<organism evidence="10 11">
    <name type="scientific">Desulfobulbus propionicus (strain ATCC 33891 / DSM 2032 / VKM B-1956 / 1pr3)</name>
    <dbReference type="NCBI Taxonomy" id="577650"/>
    <lineage>
        <taxon>Bacteria</taxon>
        <taxon>Pseudomonadati</taxon>
        <taxon>Thermodesulfobacteriota</taxon>
        <taxon>Desulfobulbia</taxon>
        <taxon>Desulfobulbales</taxon>
        <taxon>Desulfobulbaceae</taxon>
        <taxon>Desulfobulbus</taxon>
    </lineage>
</organism>
<dbReference type="InterPro" id="IPR054480">
    <property type="entry name" value="AHAS_small-like_ACT"/>
</dbReference>
<dbReference type="AlphaFoldDB" id="A0A7U3YJM8"/>
<dbReference type="GO" id="GO:0005829">
    <property type="term" value="C:cytosol"/>
    <property type="evidence" value="ECO:0007669"/>
    <property type="project" value="TreeGrafter"/>
</dbReference>
<dbReference type="Pfam" id="PF22629">
    <property type="entry name" value="ACT_AHAS_ss"/>
    <property type="match status" value="1"/>
</dbReference>